<feature type="domain" description="F5/8 type C" evidence="7">
    <location>
        <begin position="381"/>
        <end position="523"/>
    </location>
</feature>
<sequence length="531" mass="58283">MRIIPCVTSSGRQLTSLLLSASCCCLLATTITVHAQDPPTPYLQTPSERQLEWHGLEYYAFVHFGPNTFTGEEWGESQSTPDVFAPTALDTDQWAAAFAGAGMAGMILTAKHHDGMALWDTNTTTYKVGNGAWARNRSSDADVVRMAAESARRHGLRFGVYLSPWDIHRDPAMPKPLLEGTAYDEPQIFGDANPAGGDYNEFYARQLTELVSMQLTNTGDGDGEEGEEQVELFEIWLDGASGSDTVQTFDWAAFRDIIRSHQPGAVMWGHQGVDARWVGNEDGVTVATNWHTISRTQDDPRYAEAELQTGVREGLYWTPAEADARLRDGWFYHADETSKTAEALMDMYLSSVGRSVNLLLDVPPDTTGRIPESDVNILLEFKALRDAFLNRAVLVPGLEVNASSVRGGNSTAYGPANVLDGDSDTYWALDDEETTAWLEVELGDTYVIDAFIAQEHIALGQRIGGYAIDAFVNDAFETLVNGTSLGYKRIDKLDTPVETSRIRFRVTQANATPLITSFQALGVLLKSSVLA</sequence>
<dbReference type="PANTHER" id="PTHR10030:SF37">
    <property type="entry name" value="ALPHA-L-FUCOSIDASE-RELATED"/>
    <property type="match status" value="1"/>
</dbReference>
<dbReference type="InterPro" id="IPR017853">
    <property type="entry name" value="GH"/>
</dbReference>
<evidence type="ECO:0000256" key="1">
    <source>
        <dbReference type="ARBA" id="ARBA00007951"/>
    </source>
</evidence>
<dbReference type="SUPFAM" id="SSF51445">
    <property type="entry name" value="(Trans)glycosidases"/>
    <property type="match status" value="1"/>
</dbReference>
<evidence type="ECO:0000256" key="2">
    <source>
        <dbReference type="ARBA" id="ARBA00012662"/>
    </source>
</evidence>
<evidence type="ECO:0000259" key="7">
    <source>
        <dbReference type="PROSITE" id="PS50022"/>
    </source>
</evidence>
<keyword evidence="5" id="KW-0326">Glycosidase</keyword>
<dbReference type="STRING" id="1287681.M7TA40"/>
<dbReference type="HOGENOM" id="CLU_002934_7_1_1"/>
<dbReference type="InterPro" id="IPR000421">
    <property type="entry name" value="FA58C"/>
</dbReference>
<dbReference type="OMA" id="HFNMNTF"/>
<dbReference type="Gene3D" id="3.20.20.80">
    <property type="entry name" value="Glycosidases"/>
    <property type="match status" value="1"/>
</dbReference>
<dbReference type="eggNOG" id="KOG3340">
    <property type="taxonomic scope" value="Eukaryota"/>
</dbReference>
<dbReference type="InterPro" id="IPR008979">
    <property type="entry name" value="Galactose-bd-like_sf"/>
</dbReference>
<feature type="signal peptide" evidence="6">
    <location>
        <begin position="1"/>
        <end position="35"/>
    </location>
</feature>
<dbReference type="GO" id="GO:0016139">
    <property type="term" value="P:glycoside catabolic process"/>
    <property type="evidence" value="ECO:0007669"/>
    <property type="project" value="TreeGrafter"/>
</dbReference>
<dbReference type="GO" id="GO:0006004">
    <property type="term" value="P:fucose metabolic process"/>
    <property type="evidence" value="ECO:0007669"/>
    <property type="project" value="TreeGrafter"/>
</dbReference>
<dbReference type="OrthoDB" id="6039950at2759"/>
<evidence type="ECO:0000256" key="3">
    <source>
        <dbReference type="ARBA" id="ARBA00022729"/>
    </source>
</evidence>
<dbReference type="InterPro" id="IPR057739">
    <property type="entry name" value="Glyco_hydro_29_N"/>
</dbReference>
<keyword evidence="9" id="KW-1185">Reference proteome</keyword>
<dbReference type="AlphaFoldDB" id="M7TA40"/>
<evidence type="ECO:0000256" key="6">
    <source>
        <dbReference type="SAM" id="SignalP"/>
    </source>
</evidence>
<dbReference type="EMBL" id="KB707212">
    <property type="protein sequence ID" value="EMR63515.1"/>
    <property type="molecule type" value="Genomic_DNA"/>
</dbReference>
<dbReference type="InterPro" id="IPR000933">
    <property type="entry name" value="Glyco_hydro_29"/>
</dbReference>
<name>M7TA40_EUTLA</name>
<evidence type="ECO:0000256" key="5">
    <source>
        <dbReference type="ARBA" id="ARBA00023295"/>
    </source>
</evidence>
<dbReference type="EC" id="3.2.1.51" evidence="2"/>
<organism evidence="8 9">
    <name type="scientific">Eutypa lata (strain UCR-EL1)</name>
    <name type="common">Grapevine dieback disease fungus</name>
    <name type="synonym">Eutypa armeniacae</name>
    <dbReference type="NCBI Taxonomy" id="1287681"/>
    <lineage>
        <taxon>Eukaryota</taxon>
        <taxon>Fungi</taxon>
        <taxon>Dikarya</taxon>
        <taxon>Ascomycota</taxon>
        <taxon>Pezizomycotina</taxon>
        <taxon>Sordariomycetes</taxon>
        <taxon>Xylariomycetidae</taxon>
        <taxon>Xylariales</taxon>
        <taxon>Diatrypaceae</taxon>
        <taxon>Eutypa</taxon>
    </lineage>
</organism>
<evidence type="ECO:0000313" key="9">
    <source>
        <dbReference type="Proteomes" id="UP000012174"/>
    </source>
</evidence>
<evidence type="ECO:0000256" key="4">
    <source>
        <dbReference type="ARBA" id="ARBA00022801"/>
    </source>
</evidence>
<proteinExistence type="inferred from homology"/>
<keyword evidence="3 6" id="KW-0732">Signal</keyword>
<dbReference type="SMART" id="SM00812">
    <property type="entry name" value="Alpha_L_fucos"/>
    <property type="match status" value="1"/>
</dbReference>
<dbReference type="PROSITE" id="PS51257">
    <property type="entry name" value="PROKAR_LIPOPROTEIN"/>
    <property type="match status" value="1"/>
</dbReference>
<dbReference type="GO" id="GO:0004560">
    <property type="term" value="F:alpha-L-fucosidase activity"/>
    <property type="evidence" value="ECO:0007669"/>
    <property type="project" value="UniProtKB-EC"/>
</dbReference>
<dbReference type="Gene3D" id="2.60.120.260">
    <property type="entry name" value="Galactose-binding domain-like"/>
    <property type="match status" value="1"/>
</dbReference>
<reference evidence="9" key="1">
    <citation type="journal article" date="2013" name="Genome Announc.">
        <title>Draft genome sequence of the grapevine dieback fungus Eutypa lata UCR-EL1.</title>
        <authorList>
            <person name="Blanco-Ulate B."/>
            <person name="Rolshausen P.E."/>
            <person name="Cantu D."/>
        </authorList>
    </citation>
    <scope>NUCLEOTIDE SEQUENCE [LARGE SCALE GENOMIC DNA]</scope>
    <source>
        <strain evidence="9">UCR-EL1</strain>
    </source>
</reference>
<dbReference type="Pfam" id="PF01120">
    <property type="entry name" value="Alpha_L_fucos"/>
    <property type="match status" value="1"/>
</dbReference>
<keyword evidence="4" id="KW-0378">Hydrolase</keyword>
<protein>
    <recommendedName>
        <fullName evidence="2">alpha-L-fucosidase</fullName>
        <ecNumber evidence="2">3.2.1.51</ecNumber>
    </recommendedName>
</protein>
<evidence type="ECO:0000313" key="8">
    <source>
        <dbReference type="EMBL" id="EMR63515.1"/>
    </source>
</evidence>
<accession>M7TA40</accession>
<dbReference type="SUPFAM" id="SSF49785">
    <property type="entry name" value="Galactose-binding domain-like"/>
    <property type="match status" value="1"/>
</dbReference>
<dbReference type="KEGG" id="ela:UCREL1_9529"/>
<dbReference type="Pfam" id="PF00754">
    <property type="entry name" value="F5_F8_type_C"/>
    <property type="match status" value="1"/>
</dbReference>
<dbReference type="PANTHER" id="PTHR10030">
    <property type="entry name" value="ALPHA-L-FUCOSIDASE"/>
    <property type="match status" value="1"/>
</dbReference>
<gene>
    <name evidence="8" type="ORF">UCREL1_9529</name>
</gene>
<feature type="chain" id="PRO_5004085542" description="alpha-L-fucosidase" evidence="6">
    <location>
        <begin position="36"/>
        <end position="531"/>
    </location>
</feature>
<dbReference type="Proteomes" id="UP000012174">
    <property type="component" value="Unassembled WGS sequence"/>
</dbReference>
<comment type="similarity">
    <text evidence="1">Belongs to the glycosyl hydrolase 29 family.</text>
</comment>
<dbReference type="PROSITE" id="PS50022">
    <property type="entry name" value="FA58C_3"/>
    <property type="match status" value="1"/>
</dbReference>